<name>B4S8F5_PROA2</name>
<feature type="compositionally biased region" description="Basic and acidic residues" evidence="1">
    <location>
        <begin position="1"/>
        <end position="11"/>
    </location>
</feature>
<evidence type="ECO:0000313" key="3">
    <source>
        <dbReference type="Proteomes" id="UP000002725"/>
    </source>
</evidence>
<reference evidence="2" key="1">
    <citation type="submission" date="2008-06" db="EMBL/GenBank/DDBJ databases">
        <title>Complete sequence of chromosome of Prosthecochloris aestuarii DSM 271.</title>
        <authorList>
            <consortium name="US DOE Joint Genome Institute"/>
            <person name="Lucas S."/>
            <person name="Copeland A."/>
            <person name="Lapidus A."/>
            <person name="Glavina del Rio T."/>
            <person name="Dalin E."/>
            <person name="Tice H."/>
            <person name="Bruce D."/>
            <person name="Goodwin L."/>
            <person name="Pitluck S."/>
            <person name="Schmutz J."/>
            <person name="Larimer F."/>
            <person name="Land M."/>
            <person name="Hauser L."/>
            <person name="Kyrpides N."/>
            <person name="Anderson I."/>
            <person name="Liu Z."/>
            <person name="Li T."/>
            <person name="Zhao F."/>
            <person name="Overmann J."/>
            <person name="Bryant D.A."/>
            <person name="Richardson P."/>
        </authorList>
    </citation>
    <scope>NUCLEOTIDE SEQUENCE [LARGE SCALE GENOMIC DNA]</scope>
    <source>
        <strain evidence="2">DSM 271</strain>
    </source>
</reference>
<dbReference type="KEGG" id="paa:Paes_1317"/>
<gene>
    <name evidence="2" type="ordered locus">Paes_1317</name>
</gene>
<dbReference type="AlphaFoldDB" id="B4S8F5"/>
<accession>B4S8F5</accession>
<evidence type="ECO:0000313" key="2">
    <source>
        <dbReference type="EMBL" id="ACF46342.1"/>
    </source>
</evidence>
<sequence>MSHNDNDKIRDSSTVSNPPLSNVLFEALGRIIFDREKIVFGGFNIGCPLILTVRL</sequence>
<dbReference type="EMBL" id="CP001108">
    <property type="protein sequence ID" value="ACF46342.1"/>
    <property type="molecule type" value="Genomic_DNA"/>
</dbReference>
<dbReference type="Proteomes" id="UP000002725">
    <property type="component" value="Chromosome"/>
</dbReference>
<evidence type="ECO:0000256" key="1">
    <source>
        <dbReference type="SAM" id="MobiDB-lite"/>
    </source>
</evidence>
<protein>
    <submittedName>
        <fullName evidence="2">Uncharacterized protein</fullName>
    </submittedName>
</protein>
<feature type="region of interest" description="Disordered" evidence="1">
    <location>
        <begin position="1"/>
        <end position="20"/>
    </location>
</feature>
<organism evidence="2 3">
    <name type="scientific">Prosthecochloris aestuarii (strain DSM 271 / SK 413)</name>
    <dbReference type="NCBI Taxonomy" id="290512"/>
    <lineage>
        <taxon>Bacteria</taxon>
        <taxon>Pseudomonadati</taxon>
        <taxon>Chlorobiota</taxon>
        <taxon>Chlorobiia</taxon>
        <taxon>Chlorobiales</taxon>
        <taxon>Chlorobiaceae</taxon>
        <taxon>Prosthecochloris</taxon>
    </lineage>
</organism>
<proteinExistence type="predicted"/>
<dbReference type="HOGENOM" id="CLU_2918967_0_0_10"/>
<dbReference type="STRING" id="290512.Paes_1317"/>
<keyword evidence="3" id="KW-1185">Reference proteome</keyword>